<evidence type="ECO:0000313" key="3">
    <source>
        <dbReference type="EMBL" id="EFR31037.1"/>
    </source>
</evidence>
<accession>E4KPG0</accession>
<dbReference type="InterPro" id="IPR050194">
    <property type="entry name" value="Glycosyltransferase_grp1"/>
</dbReference>
<dbReference type="Gene3D" id="3.40.50.2000">
    <property type="entry name" value="Glycogen Phosphorylase B"/>
    <property type="match status" value="2"/>
</dbReference>
<reference evidence="3 4" key="1">
    <citation type="submission" date="2010-10" db="EMBL/GenBank/DDBJ databases">
        <authorList>
            <person name="Durkin A.S."/>
            <person name="Madupu R."/>
            <person name="Torralba M."/>
            <person name="Gillis M."/>
            <person name="Methe B."/>
            <person name="Sutton G."/>
            <person name="Nelson K.E."/>
        </authorList>
    </citation>
    <scope>NUCLEOTIDE SEQUENCE [LARGE SCALE GENOMIC DNA]</scope>
    <source>
        <strain evidence="3 4">ACS-139-V-Col8</strain>
    </source>
</reference>
<evidence type="ECO:0000313" key="4">
    <source>
        <dbReference type="Proteomes" id="UP000005990"/>
    </source>
</evidence>
<organism evidence="3 4">
    <name type="scientific">Eremococcus coleocola ACS-139-V-Col8</name>
    <dbReference type="NCBI Taxonomy" id="908337"/>
    <lineage>
        <taxon>Bacteria</taxon>
        <taxon>Bacillati</taxon>
        <taxon>Bacillota</taxon>
        <taxon>Bacilli</taxon>
        <taxon>Lactobacillales</taxon>
        <taxon>Aerococcaceae</taxon>
        <taxon>Eremococcus</taxon>
    </lineage>
</organism>
<sequence>MQAQLQNTQKGIRVLHIMSGFGGGISSFIYNKALAMPKYQITFDVVTYDQCSPEFVAAIQATGGDVYQLINPKKKGWSAFKHSFTKVLKAYHYDLIHCHIDGYRVLPYRYLAYKWGIKRFYIHAHQSYTMSNSILNHVKLDINQWLNRSLTQAYLGCGKLAISGVYGHQVKQNQMMMIPNSIDVNQFIQSQEQLNERKQALRAQFGVKNEDFVIGQVTRFEKVKNHHFTLKLAYYMKKNKLPGRIFLAGTGNLLEEIKAEVSQRHLEDYVTFMGRLSPMQDYYPLFDVLLLPSIYEGLPTVVVEAQAIGLPVVMSDTITKEVDLNLNLVQQLNLKDPMADWYQAISQASQRKIPDLQSRKYRIEQENFSNESSAQLYVKFLKQDISHYII</sequence>
<feature type="domain" description="Glycosyl transferase family 1" evidence="2">
    <location>
        <begin position="199"/>
        <end position="325"/>
    </location>
</feature>
<dbReference type="OrthoDB" id="9804196at2"/>
<protein>
    <submittedName>
        <fullName evidence="3">Glycosyltransferase, group 1 family protein</fullName>
        <ecNumber evidence="3">2.4.-.-</ecNumber>
    </submittedName>
</protein>
<dbReference type="AlphaFoldDB" id="E4KPG0"/>
<dbReference type="Proteomes" id="UP000005990">
    <property type="component" value="Unassembled WGS sequence"/>
</dbReference>
<evidence type="ECO:0000259" key="2">
    <source>
        <dbReference type="Pfam" id="PF00534"/>
    </source>
</evidence>
<name>E4KPG0_9LACT</name>
<dbReference type="PANTHER" id="PTHR45947:SF3">
    <property type="entry name" value="SULFOQUINOVOSYL TRANSFERASE SQD2"/>
    <property type="match status" value="1"/>
</dbReference>
<dbReference type="RefSeq" id="WP_006418240.1">
    <property type="nucleotide sequence ID" value="NZ_AENN01000015.1"/>
</dbReference>
<keyword evidence="3" id="KW-0808">Transferase</keyword>
<dbReference type="SUPFAM" id="SSF53756">
    <property type="entry name" value="UDP-Glycosyltransferase/glycogen phosphorylase"/>
    <property type="match status" value="1"/>
</dbReference>
<keyword evidence="4" id="KW-1185">Reference proteome</keyword>
<dbReference type="eggNOG" id="COG0438">
    <property type="taxonomic scope" value="Bacteria"/>
</dbReference>
<dbReference type="GO" id="GO:0016757">
    <property type="term" value="F:glycosyltransferase activity"/>
    <property type="evidence" value="ECO:0007669"/>
    <property type="project" value="UniProtKB-KW"/>
</dbReference>
<feature type="transmembrane region" description="Helical" evidence="1">
    <location>
        <begin position="12"/>
        <end position="30"/>
    </location>
</feature>
<dbReference type="Pfam" id="PF00534">
    <property type="entry name" value="Glycos_transf_1"/>
    <property type="match status" value="1"/>
</dbReference>
<dbReference type="STRING" id="908337.HMPREF9257_1448"/>
<dbReference type="EMBL" id="AENN01000015">
    <property type="protein sequence ID" value="EFR31037.1"/>
    <property type="molecule type" value="Genomic_DNA"/>
</dbReference>
<evidence type="ECO:0000256" key="1">
    <source>
        <dbReference type="SAM" id="Phobius"/>
    </source>
</evidence>
<keyword evidence="1" id="KW-0812">Transmembrane</keyword>
<dbReference type="InterPro" id="IPR001296">
    <property type="entry name" value="Glyco_trans_1"/>
</dbReference>
<comment type="caution">
    <text evidence="3">The sequence shown here is derived from an EMBL/GenBank/DDBJ whole genome shotgun (WGS) entry which is preliminary data.</text>
</comment>
<gene>
    <name evidence="3" type="ORF">HMPREF9257_1448</name>
</gene>
<keyword evidence="1" id="KW-0472">Membrane</keyword>
<dbReference type="EC" id="2.4.-.-" evidence="3"/>
<keyword evidence="1" id="KW-1133">Transmembrane helix</keyword>
<dbReference type="PANTHER" id="PTHR45947">
    <property type="entry name" value="SULFOQUINOVOSYL TRANSFERASE SQD2"/>
    <property type="match status" value="1"/>
</dbReference>
<keyword evidence="3" id="KW-0328">Glycosyltransferase</keyword>
<proteinExistence type="predicted"/>